<dbReference type="AlphaFoldDB" id="A0A6I4NGJ9"/>
<dbReference type="EMBL" id="WSTB01000001">
    <property type="protein sequence ID" value="MWB93281.1"/>
    <property type="molecule type" value="Genomic_DNA"/>
</dbReference>
<keyword evidence="2" id="KW-1185">Reference proteome</keyword>
<evidence type="ECO:0000313" key="2">
    <source>
        <dbReference type="Proteomes" id="UP000471501"/>
    </source>
</evidence>
<protein>
    <submittedName>
        <fullName evidence="1">Uncharacterized protein</fullName>
    </submittedName>
</protein>
<dbReference type="Gene3D" id="2.60.120.430">
    <property type="entry name" value="Galactose-binding lectin"/>
    <property type="match status" value="1"/>
</dbReference>
<accession>A0A6I4NGJ9</accession>
<dbReference type="Proteomes" id="UP000471501">
    <property type="component" value="Unassembled WGS sequence"/>
</dbReference>
<proteinExistence type="predicted"/>
<dbReference type="NCBIfam" id="NF040572">
    <property type="entry name" value="heme_bind_FMP"/>
    <property type="match status" value="1"/>
</dbReference>
<evidence type="ECO:0000313" key="1">
    <source>
        <dbReference type="EMBL" id="MWB93281.1"/>
    </source>
</evidence>
<sequence length="451" mass="47969">MENSTDLQQQKCPYLAKQAATVAVIPDISTPLVATTNQPPVIGNANLGLLNNFIGTWNSPTGADATGYNVMPLPQADTPNGYITKNFPYFEEISFAAIAGGAPNREGQYTQASSVLFYEQRVYIADNADPNGAQPIQNTLIHAENGTWLYHVIQNQVEGPYGPGTVPVTNPIPVQNAATQYNKQISVPHGVSVLMTGGPVVTGTGNPVFPTADRTKLPFTDPTIIDPSTYLTQQLDTLKANGVTVTSYSSITVSTTNEGGAVSNINFENSFGKVLSMNTTWYVETLSNGKVQLQYIQNIVLQFLINGLPTQFSHIDANTLQLVETFVPVNATQPWQDTGVTVQPGNSSIISYESGLWTADPQTNNGNLYDANGCPGIIVTQSGYPVQNVNMGALIGQVGTNPPFFIGNGPVVTPAGQSGALQLCINDDLNAQYGAGLADNIGSLQVRIRVA</sequence>
<comment type="caution">
    <text evidence="1">The sequence shown here is derived from an EMBL/GenBank/DDBJ whole genome shotgun (WGS) entry which is preliminary data.</text>
</comment>
<reference evidence="1 2" key="1">
    <citation type="submission" date="2019-12" db="EMBL/GenBank/DDBJ databases">
        <authorList>
            <person name="Kim Y.S."/>
        </authorList>
    </citation>
    <scope>NUCLEOTIDE SEQUENCE [LARGE SCALE GENOMIC DNA]</scope>
    <source>
        <strain evidence="1 2">GA093</strain>
    </source>
</reference>
<organism evidence="1 2">
    <name type="scientific">Flavobacterium hydrocarbonoxydans</name>
    <dbReference type="NCBI Taxonomy" id="2683249"/>
    <lineage>
        <taxon>Bacteria</taxon>
        <taxon>Pseudomonadati</taxon>
        <taxon>Bacteroidota</taxon>
        <taxon>Flavobacteriia</taxon>
        <taxon>Flavobacteriales</taxon>
        <taxon>Flavobacteriaceae</taxon>
        <taxon>Flavobacterium</taxon>
    </lineage>
</organism>
<gene>
    <name evidence="1" type="ORF">GON26_02825</name>
</gene>
<name>A0A6I4NGJ9_9FLAO</name>
<dbReference type="InterPro" id="IPR047975">
    <property type="entry name" value="Heme_bind_FMP"/>
</dbReference>
<dbReference type="RefSeq" id="WP_160373192.1">
    <property type="nucleotide sequence ID" value="NZ_WSTB01000001.1"/>
</dbReference>